<reference evidence="6" key="1">
    <citation type="journal article" date="2015" name="BMC Genomics">
        <title>Genomic and transcriptomic analysis of the endophytic fungus Pestalotiopsis fici reveals its lifestyle and high potential for synthesis of natural products.</title>
        <authorList>
            <person name="Wang X."/>
            <person name="Zhang X."/>
            <person name="Liu L."/>
            <person name="Xiang M."/>
            <person name="Wang W."/>
            <person name="Sun X."/>
            <person name="Che Y."/>
            <person name="Guo L."/>
            <person name="Liu G."/>
            <person name="Guo L."/>
            <person name="Wang C."/>
            <person name="Yin W.B."/>
            <person name="Stadler M."/>
            <person name="Zhang X."/>
            <person name="Liu X."/>
        </authorList>
    </citation>
    <scope>NUCLEOTIDE SEQUENCE [LARGE SCALE GENOMIC DNA]</scope>
    <source>
        <strain evidence="6">W106-1 / CGMCC3.15140</strain>
    </source>
</reference>
<dbReference type="Gene3D" id="3.30.559.10">
    <property type="entry name" value="Chloramphenicol acetyltransferase-like domain"/>
    <property type="match status" value="2"/>
</dbReference>
<dbReference type="GO" id="GO:0005737">
    <property type="term" value="C:cytoplasm"/>
    <property type="evidence" value="ECO:0007669"/>
    <property type="project" value="TreeGrafter"/>
</dbReference>
<dbReference type="Pfam" id="PF00501">
    <property type="entry name" value="AMP-binding"/>
    <property type="match status" value="2"/>
</dbReference>
<dbReference type="RefSeq" id="XP_007836286.1">
    <property type="nucleotide sequence ID" value="XM_007838095.1"/>
</dbReference>
<dbReference type="InterPro" id="IPR010071">
    <property type="entry name" value="AA_adenyl_dom"/>
</dbReference>
<evidence type="ECO:0000259" key="4">
    <source>
        <dbReference type="PROSITE" id="PS50075"/>
    </source>
</evidence>
<dbReference type="SUPFAM" id="SSF47336">
    <property type="entry name" value="ACP-like"/>
    <property type="match status" value="2"/>
</dbReference>
<dbReference type="Pfam" id="PF00550">
    <property type="entry name" value="PP-binding"/>
    <property type="match status" value="2"/>
</dbReference>
<protein>
    <recommendedName>
        <fullName evidence="4">Carrier domain-containing protein</fullName>
    </recommendedName>
</protein>
<dbReference type="Gene3D" id="3.40.50.12780">
    <property type="entry name" value="N-terminal domain of ligase-like"/>
    <property type="match status" value="1"/>
</dbReference>
<keyword evidence="1" id="KW-0596">Phosphopantetheine</keyword>
<dbReference type="HOGENOM" id="CLU_000022_0_0_1"/>
<evidence type="ECO:0000256" key="3">
    <source>
        <dbReference type="ARBA" id="ARBA00022598"/>
    </source>
</evidence>
<dbReference type="FunFam" id="1.10.1200.10:FF:000005">
    <property type="entry name" value="Nonribosomal peptide synthetase 1"/>
    <property type="match status" value="1"/>
</dbReference>
<proteinExistence type="predicted"/>
<dbReference type="InterPro" id="IPR020845">
    <property type="entry name" value="AMP-binding_CS"/>
</dbReference>
<dbReference type="GO" id="GO:0044550">
    <property type="term" value="P:secondary metabolite biosynthetic process"/>
    <property type="evidence" value="ECO:0007669"/>
    <property type="project" value="TreeGrafter"/>
</dbReference>
<dbReference type="STRING" id="1229662.W3X3E1"/>
<dbReference type="Gene3D" id="3.30.300.30">
    <property type="match status" value="2"/>
</dbReference>
<organism evidence="5 6">
    <name type="scientific">Pestalotiopsis fici (strain W106-1 / CGMCC3.15140)</name>
    <dbReference type="NCBI Taxonomy" id="1229662"/>
    <lineage>
        <taxon>Eukaryota</taxon>
        <taxon>Fungi</taxon>
        <taxon>Dikarya</taxon>
        <taxon>Ascomycota</taxon>
        <taxon>Pezizomycotina</taxon>
        <taxon>Sordariomycetes</taxon>
        <taxon>Xylariomycetidae</taxon>
        <taxon>Amphisphaeriales</taxon>
        <taxon>Sporocadaceae</taxon>
        <taxon>Pestalotiopsis</taxon>
    </lineage>
</organism>
<dbReference type="InterPro" id="IPR006162">
    <property type="entry name" value="Ppantetheine_attach_site"/>
</dbReference>
<dbReference type="CDD" id="cd19531">
    <property type="entry name" value="LCL_NRPS-like"/>
    <property type="match status" value="1"/>
</dbReference>
<dbReference type="InterPro" id="IPR023213">
    <property type="entry name" value="CAT-like_dom_sf"/>
</dbReference>
<evidence type="ECO:0000313" key="5">
    <source>
        <dbReference type="EMBL" id="ETS79661.1"/>
    </source>
</evidence>
<dbReference type="SUPFAM" id="SSF53474">
    <property type="entry name" value="alpha/beta-Hydrolases"/>
    <property type="match status" value="1"/>
</dbReference>
<dbReference type="Pfam" id="PF00668">
    <property type="entry name" value="Condensation"/>
    <property type="match status" value="3"/>
</dbReference>
<dbReference type="OrthoDB" id="416786at2759"/>
<dbReference type="InParanoid" id="W3X3E1"/>
<name>W3X3E1_PESFW</name>
<feature type="domain" description="Carrier" evidence="4">
    <location>
        <begin position="743"/>
        <end position="819"/>
    </location>
</feature>
<dbReference type="PROSITE" id="PS00012">
    <property type="entry name" value="PHOSPHOPANTETHEINE"/>
    <property type="match status" value="1"/>
</dbReference>
<dbReference type="SUPFAM" id="SSF52777">
    <property type="entry name" value="CoA-dependent acyltransferases"/>
    <property type="match status" value="5"/>
</dbReference>
<evidence type="ECO:0000256" key="2">
    <source>
        <dbReference type="ARBA" id="ARBA00022553"/>
    </source>
</evidence>
<keyword evidence="3" id="KW-0436">Ligase</keyword>
<dbReference type="EMBL" id="KI912114">
    <property type="protein sequence ID" value="ETS79661.1"/>
    <property type="molecule type" value="Genomic_DNA"/>
</dbReference>
<dbReference type="Gene3D" id="1.10.1200.10">
    <property type="entry name" value="ACP-like"/>
    <property type="match status" value="2"/>
</dbReference>
<dbReference type="InterPro" id="IPR042099">
    <property type="entry name" value="ANL_N_sf"/>
</dbReference>
<dbReference type="GeneID" id="19274527"/>
<dbReference type="InterPro" id="IPR036736">
    <property type="entry name" value="ACP-like_sf"/>
</dbReference>
<feature type="domain" description="Carrier" evidence="4">
    <location>
        <begin position="2045"/>
        <end position="2118"/>
    </location>
</feature>
<dbReference type="Pfam" id="PF00975">
    <property type="entry name" value="Thioesterase"/>
    <property type="match status" value="1"/>
</dbReference>
<dbReference type="PROSITE" id="PS00455">
    <property type="entry name" value="AMP_BINDING"/>
    <property type="match status" value="1"/>
</dbReference>
<dbReference type="Gene3D" id="3.30.559.30">
    <property type="entry name" value="Nonribosomal peptide synthetase, condensation domain"/>
    <property type="match status" value="3"/>
</dbReference>
<gene>
    <name evidence="5" type="ORF">PFICI_09514</name>
</gene>
<dbReference type="InterPro" id="IPR001242">
    <property type="entry name" value="Condensation_dom"/>
</dbReference>
<dbReference type="PANTHER" id="PTHR45527">
    <property type="entry name" value="NONRIBOSOMAL PEPTIDE SYNTHETASE"/>
    <property type="match status" value="1"/>
</dbReference>
<dbReference type="InterPro" id="IPR009081">
    <property type="entry name" value="PP-bd_ACP"/>
</dbReference>
<dbReference type="InterPro" id="IPR000873">
    <property type="entry name" value="AMP-dep_synth/lig_dom"/>
</dbReference>
<dbReference type="InterPro" id="IPR001031">
    <property type="entry name" value="Thioesterase"/>
</dbReference>
<dbReference type="Pfam" id="PF13193">
    <property type="entry name" value="AMP-binding_C"/>
    <property type="match status" value="1"/>
</dbReference>
<dbReference type="PANTHER" id="PTHR45527:SF1">
    <property type="entry name" value="FATTY ACID SYNTHASE"/>
    <property type="match status" value="1"/>
</dbReference>
<dbReference type="eggNOG" id="KOG1178">
    <property type="taxonomic scope" value="Eukaryota"/>
</dbReference>
<dbReference type="PROSITE" id="PS50075">
    <property type="entry name" value="CARRIER"/>
    <property type="match status" value="2"/>
</dbReference>
<dbReference type="GO" id="GO:0031177">
    <property type="term" value="F:phosphopantetheine binding"/>
    <property type="evidence" value="ECO:0007669"/>
    <property type="project" value="InterPro"/>
</dbReference>
<keyword evidence="6" id="KW-1185">Reference proteome</keyword>
<accession>W3X3E1</accession>
<sequence length="2803" mass="310827">MATQQTATWEGHYFAFNEKQSDVLGQLSTRLGVQASLLSALRILHYRLTASEAVYLPVKQHNADGTASESFLSNDIDGNSKIADVLEHAQNALVSAKERGLKQDGHDIPVTTSFCFEHWDEDEGYSGDASPETPMDATGSWQFRGTSGCCIVYSPSRQSQRAVESLALDYADILDAVLFDQDKMICKVSFHGVVDRLQPLGALRAPKADPVPENLIAGLQDSVTRHGTAAALVDKEVSLTYEELDDFSSFLAADILSRRGEEHSSDRFMALCIRPSALAIAAIVAILKTGCAYVPLDVRQASERTVGLLETAENPCVLVTKDSPQFLLQEGFPAPVLDITCSLEKWRTSDRAHRAQFVVASPSVNDIACLLFTSGTTGRPKAVRIQHKNILSLATNGSILPIYHGDNVSQMTNLAWDVHMSEIWVTFIRGATLYSFDQAEVLDPVALTERVRDCKITTTILPNALVRHVLNEKPEFFQHIQHILMGGEMARFEQFNKIRAQNPNISMINAYGPTECCVVVTANHILPSHDIPTEGNIPIGGALDSMQLIILDDQDRLVPPGVVGNIFIRGQGVADGYHKLDTASDAAFVHKTLLDISDHPIRLYNSGDRGRWNWDGQIEFLGRSNADQIKVQGQRLELPDVEANITRVLGVQDVGVAYHKPAGGQDGILTAYLVPDRDSEQGAVELTSAALTSAMPTYMIPEAFYLVQRVPVTLNGKVDRRALASMANVDQQARKNSQAIVHGADTDAEGIVCQLFASILGGGVAISPDTNFMQHGGNSLMTTKLRHALRARFGVTIPIGKILEAPTPRELARKISQSRPETEKPSILGQGSLDAGEASELSFAQHRMWFLAQLHPEARWYHCEVMLVTKSRLNEDILDQTFADIFSRHDILRTVYFEDNGVPKSRVTNHTASLRKVDVEGSFEDVRQVCHEDFIAPYDFTSSPPVRALLVRWGDRHVVMVSMHHIVHDGYSHNIWNQELMQVYNSLHSGKSSPLARPLVQYRDYAKWQHSSEYKSLVDSQLEYWIPHLQGAQPARFEPDFTELPEGADLGEAGSIVLHCGQERRAKLDAVKKSLGSTWFMLLFAAFRAVQFEVTGQEDGMIGFPIANRHKPELVSLLGFFVNTQILRLKCAVGTPFSELVRQARDLSIKAFDNQDVSFDTLVSMLRPNRSPTQNPLTEIMFAYQTIEEGKIMMGDTVAENGFLRAKLSRFDLEVQWYEEPDDLRLELVYRANVFKSSTFETIGQKMFEFLDAIIINPNLELATSRPENLLASRQSPAKAYWDRTLDGFNSIKLALSSTRPEKLDTKAQSFDLELPSSITHTVETVAEALGISTAALYTTAYLLTMGIYSDQDDLIIGIPNLGQDQDSTVSKVLPLRVFFGWNDSQLSLVQKVHDSIAGAIEHSQISFQGLCEAAEAEGASNRHALFQHVFSHDGDTHEKTSEFLRSNCANACHAFDLAASIKRQDSQAYISFAYQASLFSEDAIVGMTSTYARVLSQLVDQTRFDKELCSLVLSDGDPGIRSDSSAESLIELFEFFAKSRSSTTAVVCGDESLTFEQLDRRATRLASYMKANGLGKGHFMALMVSPTLDMIVCILAAWKVGAAYIPVSPKWPGLRVKHILKDSSATHFVTTREHAAGKLEDEIPAVSMVYLDDPNFEVLLEAAPSDFSTTFVSSDSISHCFYTSGTTGVPKGVLLRHRGVLNLRRDLQPRYFGGSDMIQKVTMMSDFVFDFSMEQFALAFLSGNTLVMLPDGPTGDDKFYKYLSGQKITYMSGTPSVLSRLDLSKLSDLRMMTVSGEMFLPNHFERIRTGFHGPINNSSAPTECSIYNLLHRFEADDPFINCLGRPIANHQVYLLSEALQPVPQGAPGELFIAGPGVSAGYLNLPEQTEKKFLPNPFVQAQESPMYATMYRTGDKMRQLADGRIQPMGRRDDQVKLRGIRIELSEIQQVMATCPDIVECAVVPKFKGEDKTGNVDFLVGYYTTSSESLSEGDIKTFLEKRLPPAYVPSRVVLVPGRLPTTIQGKLDLRRLPEVEKLSEEVPREAARNATEAELCRIWGALLGNEVGIHDNFFDAGGDSIMSIQLIHDMSRAGIHVTVKDLFAHPTVARIAEFAAKKSTRKVKKIEAEQGLLTGALPLSPVQQWFFNKQFTKQDHFNQSFIIHTPRLEGETLNKAWIALQERHDALRLSFEFGNGTITQKYQQESANPNLLVFEDNDSKLAAKLDRLQCSLSLADGRVAVMAYIASTNSETDTVWMALHHLVTDVVSWRIMTRDLQSLYNGKSLSAKSSSLRQWNTALQQYSPTMAEEAYWREVHEICQQEVLDAENNELSGASIQLSEVNTKLLSRSGPRVLGSSTLAILLTSVSRALTSWHGSNLPVTLEGIGRQDLSSTLDVNNTVGWFTTMYPFVAPTTEDLASHVSVVTRAIKDVPRKGFGYGILHGYDNIPGVTFNYLGQVENHAVAGNAWRLGATSGSQWGRNFAEEDSHLVAGSLTLTARIENRVLHFDIAGFVGDERAQFLQQAISYALDEIVDLILEKVTALDNGVQVLTEENDMVEEEKAGEPTAADKFIPFFHFDEAPRQGPTVFLLPPGDGGAESYFNNIVAQLDEPRLVTFNNYPLAHPEAAAEETFETLAQRYIGWLREIQPQGPYHLFGWCFGGVLAFEICRQLTEAGETVASLSLVNSFLNLQHNARASGLDEESTISKLGMHPINWRYQPAPMDPQILQDRLGHVNLFKAGAFHDPDREHLGIHDLYKDIPLNGLDAFLPPSKIDKVVMDGKTHYSWIKDKKTVGTIVDIIRSCL</sequence>
<dbReference type="SMART" id="SM00823">
    <property type="entry name" value="PKS_PP"/>
    <property type="match status" value="2"/>
</dbReference>
<evidence type="ECO:0000256" key="1">
    <source>
        <dbReference type="ARBA" id="ARBA00022450"/>
    </source>
</evidence>
<dbReference type="Gene3D" id="2.30.38.10">
    <property type="entry name" value="Luciferase, Domain 3"/>
    <property type="match status" value="1"/>
</dbReference>
<dbReference type="InterPro" id="IPR020806">
    <property type="entry name" value="PKS_PP-bd"/>
</dbReference>
<dbReference type="InterPro" id="IPR045851">
    <property type="entry name" value="AMP-bd_C_sf"/>
</dbReference>
<evidence type="ECO:0000313" key="6">
    <source>
        <dbReference type="Proteomes" id="UP000030651"/>
    </source>
</evidence>
<dbReference type="Gene3D" id="3.40.50.1820">
    <property type="entry name" value="alpha/beta hydrolase"/>
    <property type="match status" value="1"/>
</dbReference>
<dbReference type="GO" id="GO:0016874">
    <property type="term" value="F:ligase activity"/>
    <property type="evidence" value="ECO:0007669"/>
    <property type="project" value="UniProtKB-KW"/>
</dbReference>
<dbReference type="InterPro" id="IPR029058">
    <property type="entry name" value="AB_hydrolase_fold"/>
</dbReference>
<keyword evidence="2" id="KW-0597">Phosphoprotein</keyword>
<dbReference type="Gene3D" id="3.40.50.980">
    <property type="match status" value="2"/>
</dbReference>
<dbReference type="SUPFAM" id="SSF56801">
    <property type="entry name" value="Acetyl-CoA synthetase-like"/>
    <property type="match status" value="2"/>
</dbReference>
<dbReference type="InterPro" id="IPR025110">
    <property type="entry name" value="AMP-bd_C"/>
</dbReference>
<dbReference type="KEGG" id="pfy:PFICI_09514"/>
<dbReference type="GO" id="GO:0043041">
    <property type="term" value="P:amino acid activation for nonribosomal peptide biosynthetic process"/>
    <property type="evidence" value="ECO:0007669"/>
    <property type="project" value="TreeGrafter"/>
</dbReference>
<dbReference type="NCBIfam" id="TIGR01733">
    <property type="entry name" value="AA-adenyl-dom"/>
    <property type="match status" value="1"/>
</dbReference>
<dbReference type="Proteomes" id="UP000030651">
    <property type="component" value="Unassembled WGS sequence"/>
</dbReference>